<protein>
    <submittedName>
        <fullName evidence="4 5">Pentatricopeptide repeat-containing protein At1g71490</fullName>
    </submittedName>
</protein>
<dbReference type="NCBIfam" id="TIGR00756">
    <property type="entry name" value="PPR"/>
    <property type="match status" value="5"/>
</dbReference>
<reference evidence="4" key="2">
    <citation type="submission" date="2025-04" db="UniProtKB">
        <authorList>
            <consortium name="RefSeq"/>
        </authorList>
    </citation>
    <scope>IDENTIFICATION</scope>
    <source>
        <tissue evidence="5">Leaf</tissue>
    </source>
</reference>
<evidence type="ECO:0000313" key="4">
    <source>
        <dbReference type="RefSeq" id="XP_021866784.1"/>
    </source>
</evidence>
<dbReference type="GO" id="GO:0003723">
    <property type="term" value="F:RNA binding"/>
    <property type="evidence" value="ECO:0007669"/>
    <property type="project" value="InterPro"/>
</dbReference>
<dbReference type="Pfam" id="PF01535">
    <property type="entry name" value="PPR"/>
    <property type="match status" value="2"/>
</dbReference>
<dbReference type="FunFam" id="1.25.40.10:FF:000627">
    <property type="entry name" value="Pentatricopeptide repeat-containing protein"/>
    <property type="match status" value="1"/>
</dbReference>
<evidence type="ECO:0000313" key="5">
    <source>
        <dbReference type="RefSeq" id="XP_056683953.1"/>
    </source>
</evidence>
<feature type="repeat" description="PPR" evidence="2">
    <location>
        <begin position="107"/>
        <end position="141"/>
    </location>
</feature>
<evidence type="ECO:0000256" key="2">
    <source>
        <dbReference type="PROSITE-ProRule" id="PRU00708"/>
    </source>
</evidence>
<dbReference type="FunFam" id="1.25.40.10:FF:000393">
    <property type="entry name" value="Pentatricopeptide repeat-containing protein At1g20230"/>
    <property type="match status" value="1"/>
</dbReference>
<keyword evidence="3" id="KW-1185">Reference proteome</keyword>
<dbReference type="AlphaFoldDB" id="A0A9R0KCQ1"/>
<evidence type="ECO:0000256" key="1">
    <source>
        <dbReference type="ARBA" id="ARBA00022737"/>
    </source>
</evidence>
<feature type="repeat" description="PPR" evidence="2">
    <location>
        <begin position="208"/>
        <end position="242"/>
    </location>
</feature>
<dbReference type="Pfam" id="PF13041">
    <property type="entry name" value="PPR_2"/>
    <property type="match status" value="4"/>
</dbReference>
<dbReference type="InterPro" id="IPR011990">
    <property type="entry name" value="TPR-like_helical_dom_sf"/>
</dbReference>
<feature type="repeat" description="PPR" evidence="2">
    <location>
        <begin position="344"/>
        <end position="378"/>
    </location>
</feature>
<sequence length="675" mass="75344">MFRSLLTSLKECISHGDLAKAFRTFSLIQLHVTASASHDQILEPINSLLGACSKLKSLQQGRQVHSQIISLGLDQHSLLLPKLVTLYSTFDLLPDAHLIAVKSSVLDPLVWNILISAYVRNGLSSEALSNYRQMLNLGIRPDEFSYPSVLKACGEQLNLGFGKEVHSSILVSNCGGSTCVQNALISMYGKCGDIEVARFLFNKLPNKDAFSWNSMISGYAFKSMWEEAFVLFDKMLIEGVELNIITWNTIIGGCLRTGNYVRALDLLSQMRVCAVKLDAVTMASGLSACSHTGAIKVGKEMHAFTIRGGCVKFLNVQNALITMYSWCHDHRYANIVFLQMKEKDIISWNTIISGYARYGKYEETSFLFRQMLLCGFRPNYVTIASILPLCARVANLQHGKELHCYIIKHQEFSEYLLSWNALVEMYARAAKISEAQTVFDLLSRKDVITYTSLITGYGILGEGEVALKLFEEMNSSGIKPDIINLVAILSACSHSGLVIQGQLLFGKMWSAYGLRPRLEHYACMVDLFGRAGLLKKAAEIIGRMPYEPNADIWATLIGACQIHRNIDLGDWAAEKLLELMPRNPGYYVLISNMYAAAGCWDKLAKVRTFMRELGVLKPPGCAWVDIGSGFEPFLVGDPSMELSHEIYPILEGLFEHMKDTGYIDVFVIDHEDFVE</sequence>
<gene>
    <name evidence="4 5" type="primary">LOC110805480</name>
</gene>
<dbReference type="OrthoDB" id="185373at2759"/>
<dbReference type="KEGG" id="soe:110805480"/>
<dbReference type="RefSeq" id="XP_021866784.1">
    <property type="nucleotide sequence ID" value="XM_022011092.1"/>
</dbReference>
<dbReference type="Pfam" id="PF20431">
    <property type="entry name" value="E_motif"/>
    <property type="match status" value="1"/>
</dbReference>
<dbReference type="FunFam" id="1.25.40.10:FF:000637">
    <property type="entry name" value="Pentatricopeptide repeat-containing protein"/>
    <property type="match status" value="1"/>
</dbReference>
<feature type="repeat" description="PPR" evidence="2">
    <location>
        <begin position="446"/>
        <end position="480"/>
    </location>
</feature>
<dbReference type="InterPro" id="IPR046848">
    <property type="entry name" value="E_motif"/>
</dbReference>
<dbReference type="GO" id="GO:0009451">
    <property type="term" value="P:RNA modification"/>
    <property type="evidence" value="ECO:0007669"/>
    <property type="project" value="InterPro"/>
</dbReference>
<dbReference type="RefSeq" id="XP_056683953.1">
    <property type="nucleotide sequence ID" value="XM_056827975.1"/>
</dbReference>
<dbReference type="PANTHER" id="PTHR47926">
    <property type="entry name" value="PENTATRICOPEPTIDE REPEAT-CONTAINING PROTEIN"/>
    <property type="match status" value="1"/>
</dbReference>
<feature type="repeat" description="PPR" evidence="2">
    <location>
        <begin position="243"/>
        <end position="277"/>
    </location>
</feature>
<dbReference type="GeneID" id="110805480"/>
<dbReference type="PROSITE" id="PS51375">
    <property type="entry name" value="PPR"/>
    <property type="match status" value="5"/>
</dbReference>
<reference evidence="3" key="1">
    <citation type="journal article" date="2021" name="Nat. Commun.">
        <title>Genomic analyses provide insights into spinach domestication and the genetic basis of agronomic traits.</title>
        <authorList>
            <person name="Cai X."/>
            <person name="Sun X."/>
            <person name="Xu C."/>
            <person name="Sun H."/>
            <person name="Wang X."/>
            <person name="Ge C."/>
            <person name="Zhang Z."/>
            <person name="Wang Q."/>
            <person name="Fei Z."/>
            <person name="Jiao C."/>
            <person name="Wang Q."/>
        </authorList>
    </citation>
    <scope>NUCLEOTIDE SEQUENCE [LARGE SCALE GENOMIC DNA]</scope>
    <source>
        <strain evidence="3">cv. Varoflay</strain>
    </source>
</reference>
<organism evidence="3 4">
    <name type="scientific">Spinacia oleracea</name>
    <name type="common">Spinach</name>
    <dbReference type="NCBI Taxonomy" id="3562"/>
    <lineage>
        <taxon>Eukaryota</taxon>
        <taxon>Viridiplantae</taxon>
        <taxon>Streptophyta</taxon>
        <taxon>Embryophyta</taxon>
        <taxon>Tracheophyta</taxon>
        <taxon>Spermatophyta</taxon>
        <taxon>Magnoliopsida</taxon>
        <taxon>eudicotyledons</taxon>
        <taxon>Gunneridae</taxon>
        <taxon>Pentapetalae</taxon>
        <taxon>Caryophyllales</taxon>
        <taxon>Chenopodiaceae</taxon>
        <taxon>Chenopodioideae</taxon>
        <taxon>Anserineae</taxon>
        <taxon>Spinacia</taxon>
    </lineage>
</organism>
<dbReference type="PANTHER" id="PTHR47926:SF375">
    <property type="entry name" value="PENTATRICOPEPTIDE REPEAT-CONTAINING PROTEIN"/>
    <property type="match status" value="1"/>
</dbReference>
<proteinExistence type="predicted"/>
<accession>A0A9R0KCQ1</accession>
<dbReference type="InterPro" id="IPR046960">
    <property type="entry name" value="PPR_At4g14850-like_plant"/>
</dbReference>
<dbReference type="Gene3D" id="1.25.40.10">
    <property type="entry name" value="Tetratricopeptide repeat domain"/>
    <property type="match status" value="4"/>
</dbReference>
<dbReference type="Proteomes" id="UP000813463">
    <property type="component" value="Chromosome 5"/>
</dbReference>
<name>A0A9R0KCQ1_SPIOL</name>
<dbReference type="InterPro" id="IPR002885">
    <property type="entry name" value="PPR_rpt"/>
</dbReference>
<evidence type="ECO:0000313" key="3">
    <source>
        <dbReference type="Proteomes" id="UP000813463"/>
    </source>
</evidence>
<keyword evidence="1" id="KW-0677">Repeat</keyword>